<dbReference type="EMBL" id="QHBU01000059">
    <property type="protein sequence ID" value="PZR82736.1"/>
    <property type="molecule type" value="Genomic_DNA"/>
</dbReference>
<evidence type="ECO:0000313" key="1">
    <source>
        <dbReference type="EMBL" id="PZR82736.1"/>
    </source>
</evidence>
<reference evidence="1 2" key="1">
    <citation type="journal article" date="2017" name="Nature">
        <title>Atmospheric trace gases support primary production in Antarctic desert surface soil.</title>
        <authorList>
            <person name="Ji M."/>
            <person name="Greening C."/>
            <person name="Vanwonterghem I."/>
            <person name="Carere C.R."/>
            <person name="Bay S.K."/>
            <person name="Steen J.A."/>
            <person name="Montgomery K."/>
            <person name="Lines T."/>
            <person name="Beardall J."/>
            <person name="van Dorst J."/>
            <person name="Snape I."/>
            <person name="Stott M.B."/>
            <person name="Hugenholtz P."/>
            <person name="Ferrari B.C."/>
        </authorList>
    </citation>
    <scope>NUCLEOTIDE SEQUENCE [LARGE SCALE GENOMIC DNA]</scope>
    <source>
        <strain evidence="1">RRmetagenome_bin12</strain>
    </source>
</reference>
<gene>
    <name evidence="1" type="ORF">DLM65_03215</name>
</gene>
<organism evidence="1 2">
    <name type="scientific">Candidatus Aeolococcus gillhamiae</name>
    <dbReference type="NCBI Taxonomy" id="3127015"/>
    <lineage>
        <taxon>Bacteria</taxon>
        <taxon>Bacillati</taxon>
        <taxon>Candidatus Dormiibacterota</taxon>
        <taxon>Candidatus Dormibacteria</taxon>
        <taxon>Candidatus Aeolococcales</taxon>
        <taxon>Candidatus Aeolococcaceae</taxon>
        <taxon>Candidatus Aeolococcus</taxon>
    </lineage>
</organism>
<evidence type="ECO:0000313" key="2">
    <source>
        <dbReference type="Proteomes" id="UP000248724"/>
    </source>
</evidence>
<comment type="caution">
    <text evidence="1">The sequence shown here is derived from an EMBL/GenBank/DDBJ whole genome shotgun (WGS) entry which is preliminary data.</text>
</comment>
<sequence>MVERSRLDEELDLLRSNYPGLEYRQEGHWVRFPEYVVPVEIWGQSTVEVSFQIPERIPGQAPYGFFVRPHMTLRNQQPVGNYAYPAQTAFGGDWGKFSWQLLVWEPSANVVAGTNMVNFARSIGDRFREGA</sequence>
<name>A0A2W5ZIV6_9BACT</name>
<proteinExistence type="predicted"/>
<protein>
    <submittedName>
        <fullName evidence="1">Uncharacterized protein</fullName>
    </submittedName>
</protein>
<dbReference type="Proteomes" id="UP000248724">
    <property type="component" value="Unassembled WGS sequence"/>
</dbReference>
<accession>A0A2W5ZIV6</accession>
<dbReference type="AlphaFoldDB" id="A0A2W5ZIV6"/>